<dbReference type="AlphaFoldDB" id="A0A0A8YDR1"/>
<evidence type="ECO:0000313" key="1">
    <source>
        <dbReference type="EMBL" id="JAD24194.1"/>
    </source>
</evidence>
<proteinExistence type="predicted"/>
<reference evidence="1" key="1">
    <citation type="submission" date="2014-09" db="EMBL/GenBank/DDBJ databases">
        <authorList>
            <person name="Magalhaes I.L.F."/>
            <person name="Oliveira U."/>
            <person name="Santos F.R."/>
            <person name="Vidigal T.H.D.A."/>
            <person name="Brescovit A.D."/>
            <person name="Santos A.J."/>
        </authorList>
    </citation>
    <scope>NUCLEOTIDE SEQUENCE</scope>
    <source>
        <tissue evidence="1">Shoot tissue taken approximately 20 cm above the soil surface</tissue>
    </source>
</reference>
<dbReference type="EMBL" id="GBRH01273701">
    <property type="protein sequence ID" value="JAD24194.1"/>
    <property type="molecule type" value="Transcribed_RNA"/>
</dbReference>
<accession>A0A0A8YDR1</accession>
<sequence>MMDVVCMFPCFFKQFLQKKCFINCANGIRYGCLGGCHEIYVYTRLCA</sequence>
<organism evidence="1">
    <name type="scientific">Arundo donax</name>
    <name type="common">Giant reed</name>
    <name type="synonym">Donax arundinaceus</name>
    <dbReference type="NCBI Taxonomy" id="35708"/>
    <lineage>
        <taxon>Eukaryota</taxon>
        <taxon>Viridiplantae</taxon>
        <taxon>Streptophyta</taxon>
        <taxon>Embryophyta</taxon>
        <taxon>Tracheophyta</taxon>
        <taxon>Spermatophyta</taxon>
        <taxon>Magnoliopsida</taxon>
        <taxon>Liliopsida</taxon>
        <taxon>Poales</taxon>
        <taxon>Poaceae</taxon>
        <taxon>PACMAD clade</taxon>
        <taxon>Arundinoideae</taxon>
        <taxon>Arundineae</taxon>
        <taxon>Arundo</taxon>
    </lineage>
</organism>
<reference evidence="1" key="2">
    <citation type="journal article" date="2015" name="Data Brief">
        <title>Shoot transcriptome of the giant reed, Arundo donax.</title>
        <authorList>
            <person name="Barrero R.A."/>
            <person name="Guerrero F.D."/>
            <person name="Moolhuijzen P."/>
            <person name="Goolsby J.A."/>
            <person name="Tidwell J."/>
            <person name="Bellgard S.E."/>
            <person name="Bellgard M.I."/>
        </authorList>
    </citation>
    <scope>NUCLEOTIDE SEQUENCE</scope>
    <source>
        <tissue evidence="1">Shoot tissue taken approximately 20 cm above the soil surface</tissue>
    </source>
</reference>
<name>A0A0A8YDR1_ARUDO</name>
<protein>
    <submittedName>
        <fullName evidence="1">Uncharacterized protein</fullName>
    </submittedName>
</protein>